<dbReference type="AlphaFoldDB" id="A0A6G6FS48"/>
<evidence type="ECO:0000313" key="2">
    <source>
        <dbReference type="EMBL" id="QIE48411.1"/>
    </source>
</evidence>
<dbReference type="EMBL" id="MK805138">
    <property type="protein sequence ID" value="QIE48411.1"/>
    <property type="molecule type" value="mRNA"/>
</dbReference>
<reference evidence="2" key="1">
    <citation type="journal article" date="2019" name="J. For. Res.">
        <title>Expression and analysis of zinc finger family gene in Lenzites gibbosa.</title>
        <authorList>
            <person name="Zhang J."/>
            <person name="Chi Y."/>
            <person name="Li S."/>
            <person name="Zhang J."/>
            <person name="Chen J."/>
        </authorList>
    </citation>
    <scope>NUCLEOTIDE SEQUENCE</scope>
    <source>
        <strain evidence="2">ZnF4</strain>
    </source>
</reference>
<proteinExistence type="evidence at transcript level"/>
<sequence>MQTSSRARATRPRRQSHTSAAIGQRRAACPASGRRSTRGTGRAPPTPARRRRPMCVLVRTPPRGPACPAVSRWRWRRPPTTRARSRTMTTLRTARASATCPDAGAARAPRVLARPACGLRSGICSSPWRAGRSWRVRRRTCEGARTDPSVSSPLRPRRSSPRYAAYADSSSCCVACGPESAKSGMWWTVSAWVALGGSDPSRISALPLFSSLFPVPPAYTIALVSIHTLSLFVRALSLCVLLISTRVPFRYESTALRRPCV</sequence>
<protein>
    <submittedName>
        <fullName evidence="2">Uncharacterized protein</fullName>
    </submittedName>
</protein>
<accession>A0A6G6FS48</accession>
<organism evidence="2">
    <name type="scientific">Trametes gibbosa</name>
    <dbReference type="NCBI Taxonomy" id="160864"/>
    <lineage>
        <taxon>Eukaryota</taxon>
        <taxon>Fungi</taxon>
        <taxon>Dikarya</taxon>
        <taxon>Basidiomycota</taxon>
        <taxon>Agaricomycotina</taxon>
        <taxon>Agaricomycetes</taxon>
        <taxon>Polyporales</taxon>
        <taxon>Polyporaceae</taxon>
        <taxon>Trametes</taxon>
    </lineage>
</organism>
<feature type="region of interest" description="Disordered" evidence="1">
    <location>
        <begin position="1"/>
        <end position="52"/>
    </location>
</feature>
<evidence type="ECO:0000256" key="1">
    <source>
        <dbReference type="SAM" id="MobiDB-lite"/>
    </source>
</evidence>
<feature type="compositionally biased region" description="Low complexity" evidence="1">
    <location>
        <begin position="30"/>
        <end position="43"/>
    </location>
</feature>
<name>A0A6G6FS48_9APHY</name>